<feature type="coiled-coil region" evidence="1">
    <location>
        <begin position="81"/>
        <end position="115"/>
    </location>
</feature>
<evidence type="ECO:0000313" key="2">
    <source>
        <dbReference type="EMBL" id="PTB35222.1"/>
    </source>
</evidence>
<protein>
    <submittedName>
        <fullName evidence="2">Uncharacterized protein</fullName>
    </submittedName>
</protein>
<dbReference type="Proteomes" id="UP000240493">
    <property type="component" value="Unassembled WGS sequence"/>
</dbReference>
<sequence>MPNCVSKPVFWKIRERLSLAATIEELGFLVMACSFCKCHGMGDRCKMMDGVMRCKECMRRGRSCDGTGVLLSALNCITSEHKRLRLEEKEAAEQLAEYQQKAAEALSRLSRIRSQCESLVT</sequence>
<reference evidence="2 3" key="1">
    <citation type="submission" date="2016-07" db="EMBL/GenBank/DDBJ databases">
        <title>Multiple horizontal gene transfer events from other fungi enriched the ability of initially mycotrophic Trichoderma (Ascomycota) to feed on dead plant biomass.</title>
        <authorList>
            <consortium name="DOE Joint Genome Institute"/>
            <person name="Aerts A."/>
            <person name="Atanasova L."/>
            <person name="Chenthamara K."/>
            <person name="Zhang J."/>
            <person name="Grujic M."/>
            <person name="Henrissat B."/>
            <person name="Kuo A."/>
            <person name="Salamov A."/>
            <person name="Lipzen A."/>
            <person name="Labutti K."/>
            <person name="Barry K."/>
            <person name="Miao Y."/>
            <person name="Rahimi M.J."/>
            <person name="Shen Q."/>
            <person name="Grigoriev I.V."/>
            <person name="Kubicek C.P."/>
            <person name="Druzhinina I.S."/>
        </authorList>
    </citation>
    <scope>NUCLEOTIDE SEQUENCE [LARGE SCALE GENOMIC DNA]</scope>
    <source>
        <strain evidence="2 3">CBS 433.97</strain>
    </source>
</reference>
<evidence type="ECO:0000256" key="1">
    <source>
        <dbReference type="SAM" id="Coils"/>
    </source>
</evidence>
<dbReference type="AlphaFoldDB" id="A0A2T3YRN5"/>
<accession>A0A2T3YRN5</accession>
<organism evidence="2 3">
    <name type="scientific">Trichoderma asperellum (strain ATCC 204424 / CBS 433.97 / NBRC 101777)</name>
    <dbReference type="NCBI Taxonomy" id="1042311"/>
    <lineage>
        <taxon>Eukaryota</taxon>
        <taxon>Fungi</taxon>
        <taxon>Dikarya</taxon>
        <taxon>Ascomycota</taxon>
        <taxon>Pezizomycotina</taxon>
        <taxon>Sordariomycetes</taxon>
        <taxon>Hypocreomycetidae</taxon>
        <taxon>Hypocreales</taxon>
        <taxon>Hypocreaceae</taxon>
        <taxon>Trichoderma</taxon>
    </lineage>
</organism>
<dbReference type="OrthoDB" id="4850399at2759"/>
<proteinExistence type="predicted"/>
<gene>
    <name evidence="2" type="ORF">M441DRAFT_62954</name>
</gene>
<keyword evidence="3" id="KW-1185">Reference proteome</keyword>
<name>A0A2T3YRN5_TRIA4</name>
<dbReference type="EMBL" id="KZ679278">
    <property type="protein sequence ID" value="PTB35222.1"/>
    <property type="molecule type" value="Genomic_DNA"/>
</dbReference>
<keyword evidence="1" id="KW-0175">Coiled coil</keyword>
<evidence type="ECO:0000313" key="3">
    <source>
        <dbReference type="Proteomes" id="UP000240493"/>
    </source>
</evidence>